<name>A0ABD3JJ42_EUCGL</name>
<proteinExistence type="inferred from homology"/>
<protein>
    <submittedName>
        <fullName evidence="7">Uncharacterized protein</fullName>
    </submittedName>
</protein>
<gene>
    <name evidence="7" type="ORF">ACJRO7_030844</name>
</gene>
<reference evidence="7 8" key="1">
    <citation type="submission" date="2024-11" db="EMBL/GenBank/DDBJ databases">
        <title>Chromosome-level genome assembly of Eucalyptus globulus Labill. provides insights into its genome evolution.</title>
        <authorList>
            <person name="Li X."/>
        </authorList>
    </citation>
    <scope>NUCLEOTIDE SEQUENCE [LARGE SCALE GENOMIC DNA]</scope>
    <source>
        <strain evidence="7">CL2024</strain>
        <tissue evidence="7">Fresh tender leaves</tissue>
    </source>
</reference>
<evidence type="ECO:0000256" key="6">
    <source>
        <dbReference type="SAM" id="Phobius"/>
    </source>
</evidence>
<comment type="subcellular location">
    <subcellularLocation>
        <location evidence="1">Membrane</location>
    </subcellularLocation>
</comment>
<keyword evidence="3 6" id="KW-0812">Transmembrane</keyword>
<dbReference type="InterPro" id="IPR007749">
    <property type="entry name" value="DUF677"/>
</dbReference>
<dbReference type="EMBL" id="JBJKBG010000008">
    <property type="protein sequence ID" value="KAL3725871.1"/>
    <property type="molecule type" value="Genomic_DNA"/>
</dbReference>
<evidence type="ECO:0000256" key="2">
    <source>
        <dbReference type="ARBA" id="ARBA00009074"/>
    </source>
</evidence>
<comment type="similarity">
    <text evidence="2">Belongs to the UPF0496 family.</text>
</comment>
<dbReference type="PANTHER" id="PTHR31113:SF32">
    <property type="entry name" value="UPF0496 PLANT-LIKE PROTEIN"/>
    <property type="match status" value="1"/>
</dbReference>
<accession>A0ABD3JJ42</accession>
<evidence type="ECO:0000256" key="1">
    <source>
        <dbReference type="ARBA" id="ARBA00004370"/>
    </source>
</evidence>
<feature type="transmembrane region" description="Helical" evidence="6">
    <location>
        <begin position="185"/>
        <end position="207"/>
    </location>
</feature>
<evidence type="ECO:0000256" key="4">
    <source>
        <dbReference type="ARBA" id="ARBA00022989"/>
    </source>
</evidence>
<dbReference type="Pfam" id="PF05055">
    <property type="entry name" value="DUF677"/>
    <property type="match status" value="1"/>
</dbReference>
<organism evidence="7 8">
    <name type="scientific">Eucalyptus globulus</name>
    <name type="common">Tasmanian blue gum</name>
    <dbReference type="NCBI Taxonomy" id="34317"/>
    <lineage>
        <taxon>Eukaryota</taxon>
        <taxon>Viridiplantae</taxon>
        <taxon>Streptophyta</taxon>
        <taxon>Embryophyta</taxon>
        <taxon>Tracheophyta</taxon>
        <taxon>Spermatophyta</taxon>
        <taxon>Magnoliopsida</taxon>
        <taxon>eudicotyledons</taxon>
        <taxon>Gunneridae</taxon>
        <taxon>Pentapetalae</taxon>
        <taxon>rosids</taxon>
        <taxon>malvids</taxon>
        <taxon>Myrtales</taxon>
        <taxon>Myrtaceae</taxon>
        <taxon>Myrtoideae</taxon>
        <taxon>Eucalypteae</taxon>
        <taxon>Eucalyptus</taxon>
    </lineage>
</organism>
<keyword evidence="4 6" id="KW-1133">Transmembrane helix</keyword>
<dbReference type="PANTHER" id="PTHR31113">
    <property type="entry name" value="UPF0496 PROTEIN 3-RELATED"/>
    <property type="match status" value="1"/>
</dbReference>
<keyword evidence="8" id="KW-1185">Reference proteome</keyword>
<dbReference type="AlphaFoldDB" id="A0ABD3JJ42"/>
<dbReference type="GO" id="GO:0016020">
    <property type="term" value="C:membrane"/>
    <property type="evidence" value="ECO:0007669"/>
    <property type="project" value="UniProtKB-SubCell"/>
</dbReference>
<dbReference type="Proteomes" id="UP001634007">
    <property type="component" value="Unassembled WGS sequence"/>
</dbReference>
<sequence>MEDIEPSLQDLDKILRDRADRVIRTLALGAEARFLTFNSLGEMATTHLEMDHEAAIIILKNTRNDRELIHLVDYYFNHCLQILDFYTSLKNCLSRAHDSQSSVQLALVQFEEERAEDVGGKRYVKTLQELQRFREAGDPFTEEFSKLFHSMDKQQEEMLQKLEACKKKLEACKKKLDKKVKSAQTWRWVTIAIFVTVFVSTFILSVVKVDKAWRHVVVTLAAVLSGPIVTFGKWCDSWWKTHQRKREGKKNLIDLMNVGTRISIEDLKTIRSLVSKVETEIASILQNADLALGEEAVELGILGIKKMVKTIKDLSIRANKSSREIQTARRVISKRIMGQSSR</sequence>
<keyword evidence="5 6" id="KW-0472">Membrane</keyword>
<evidence type="ECO:0000256" key="5">
    <source>
        <dbReference type="ARBA" id="ARBA00023136"/>
    </source>
</evidence>
<evidence type="ECO:0000313" key="8">
    <source>
        <dbReference type="Proteomes" id="UP001634007"/>
    </source>
</evidence>
<comment type="caution">
    <text evidence="7">The sequence shown here is derived from an EMBL/GenBank/DDBJ whole genome shotgun (WGS) entry which is preliminary data.</text>
</comment>
<evidence type="ECO:0000313" key="7">
    <source>
        <dbReference type="EMBL" id="KAL3725871.1"/>
    </source>
</evidence>
<evidence type="ECO:0000256" key="3">
    <source>
        <dbReference type="ARBA" id="ARBA00022692"/>
    </source>
</evidence>
<feature type="transmembrane region" description="Helical" evidence="6">
    <location>
        <begin position="213"/>
        <end position="235"/>
    </location>
</feature>